<organism evidence="1">
    <name type="scientific">hydrothermal vent metagenome</name>
    <dbReference type="NCBI Taxonomy" id="652676"/>
    <lineage>
        <taxon>unclassified sequences</taxon>
        <taxon>metagenomes</taxon>
        <taxon>ecological metagenomes</taxon>
    </lineage>
</organism>
<proteinExistence type="predicted"/>
<dbReference type="PANTHER" id="PTHR35024">
    <property type="entry name" value="HYPOTHETICAL CYTOSOLIC PROTEIN"/>
    <property type="match status" value="1"/>
</dbReference>
<dbReference type="InterPro" id="IPR007607">
    <property type="entry name" value="BacA/B"/>
</dbReference>
<accession>A0A1W1CH16</accession>
<protein>
    <submittedName>
        <fullName evidence="1">Putative Integral membrane protein</fullName>
    </submittedName>
</protein>
<gene>
    <name evidence="1" type="ORF">MNB_SV-14-963</name>
</gene>
<dbReference type="AlphaFoldDB" id="A0A1W1CH16"/>
<dbReference type="EMBL" id="FPHN01000178">
    <property type="protein sequence ID" value="SFV65069.1"/>
    <property type="molecule type" value="Genomic_DNA"/>
</dbReference>
<reference evidence="1" key="1">
    <citation type="submission" date="2016-10" db="EMBL/GenBank/DDBJ databases">
        <authorList>
            <person name="de Groot N.N."/>
        </authorList>
    </citation>
    <scope>NUCLEOTIDE SEQUENCE</scope>
</reference>
<evidence type="ECO:0000313" key="1">
    <source>
        <dbReference type="EMBL" id="SFV65069.1"/>
    </source>
</evidence>
<dbReference type="PANTHER" id="PTHR35024:SF4">
    <property type="entry name" value="POLYMER-FORMING CYTOSKELETAL PROTEIN"/>
    <property type="match status" value="1"/>
</dbReference>
<sequence>MALFSDNKNNSKKTSSSSRTFISKEMEVTGNFKGKGAVQVEGILHGNISVDSVVIGEQGVVNGIIKATSVIINGKLKGSIECTSLEVMGNGIISNNVTSKNLKVLGKVDGKVTVSELLDIRASGSINGDITIGRIKIEDGAKIIGSIKEYISKK</sequence>
<dbReference type="Pfam" id="PF04519">
    <property type="entry name" value="Bactofilin"/>
    <property type="match status" value="1"/>
</dbReference>
<name>A0A1W1CH16_9ZZZZ</name>